<dbReference type="AlphaFoldDB" id="A0A0N4U5P3"/>
<dbReference type="EMBL" id="UYYG01001156">
    <property type="protein sequence ID" value="VDN56566.1"/>
    <property type="molecule type" value="Genomic_DNA"/>
</dbReference>
<dbReference type="PROSITE" id="PS50192">
    <property type="entry name" value="T_SNARE"/>
    <property type="match status" value="1"/>
</dbReference>
<evidence type="ECO:0000259" key="5">
    <source>
        <dbReference type="PROSITE" id="PS50192"/>
    </source>
</evidence>
<dbReference type="Gene3D" id="1.20.58.70">
    <property type="match status" value="1"/>
</dbReference>
<reference evidence="9" key="1">
    <citation type="submission" date="2017-02" db="UniProtKB">
        <authorList>
            <consortium name="WormBaseParasite"/>
        </authorList>
    </citation>
    <scope>IDENTIFICATION</scope>
</reference>
<dbReference type="Proteomes" id="UP000038040">
    <property type="component" value="Unplaced"/>
</dbReference>
<keyword evidence="2" id="KW-0813">Transport</keyword>
<protein>
    <submittedName>
        <fullName evidence="9">t-SNARE coiled-coil homology domain-containing protein</fullName>
    </submittedName>
</protein>
<dbReference type="GO" id="GO:0005484">
    <property type="term" value="F:SNAP receptor activity"/>
    <property type="evidence" value="ECO:0007669"/>
    <property type="project" value="TreeGrafter"/>
</dbReference>
<name>A0A0N4U5P3_DRAME</name>
<feature type="coiled-coil region" evidence="3">
    <location>
        <begin position="109"/>
        <end position="144"/>
    </location>
</feature>
<keyword evidence="3" id="KW-0175">Coiled coil</keyword>
<dbReference type="STRING" id="318479.A0A0N4U5P3"/>
<dbReference type="Gene3D" id="1.20.5.110">
    <property type="match status" value="1"/>
</dbReference>
<evidence type="ECO:0000256" key="2">
    <source>
        <dbReference type="ARBA" id="ARBA00022775"/>
    </source>
</evidence>
<sequence length="246" mass="28924">MASKDENDEDYSDLIAKITNNIQQLNQYVQRLETLTKRADVDSKEEFQSVLSLTNDLSKETNNLMKELVNASNSKRSPSLKIQRERLMNDLISILNRYQYIQRNISYMKKQSIQQIQFQNQQINEQLNENISNQEISNKEQLQLQQEHYLKEIKERNEMMKQLDSEIGDITKIMKDLARIVHDQGETVDSIEANVEHTAMYIQQGSADLQRAVVYQQKAMQKKLIIFIFLILLLLIISLILYFFSK</sequence>
<evidence type="ECO:0000313" key="7">
    <source>
        <dbReference type="Proteomes" id="UP000038040"/>
    </source>
</evidence>
<keyword evidence="4" id="KW-1133">Transmembrane helix</keyword>
<dbReference type="WBParaSite" id="DME_0000217901-mRNA-1">
    <property type="protein sequence ID" value="DME_0000217901-mRNA-1"/>
    <property type="gene ID" value="DME_0000217901"/>
</dbReference>
<dbReference type="OrthoDB" id="364348at2759"/>
<dbReference type="Pfam" id="PF05739">
    <property type="entry name" value="SNARE"/>
    <property type="match status" value="1"/>
</dbReference>
<evidence type="ECO:0000313" key="9">
    <source>
        <dbReference type="WBParaSite" id="DME_0000217901-mRNA-1"/>
    </source>
</evidence>
<dbReference type="InterPro" id="IPR000727">
    <property type="entry name" value="T_SNARE_dom"/>
</dbReference>
<comment type="similarity">
    <text evidence="1">Belongs to the syntaxin family.</text>
</comment>
<dbReference type="PANTHER" id="PTHR19957:SF411">
    <property type="entry name" value="LD23667P"/>
    <property type="match status" value="1"/>
</dbReference>
<gene>
    <name evidence="6" type="ORF">DME_LOCUS6539</name>
</gene>
<dbReference type="Pfam" id="PF14523">
    <property type="entry name" value="Syntaxin_2"/>
    <property type="match status" value="1"/>
</dbReference>
<evidence type="ECO:0000313" key="8">
    <source>
        <dbReference type="Proteomes" id="UP000274756"/>
    </source>
</evidence>
<dbReference type="PANTHER" id="PTHR19957">
    <property type="entry name" value="SYNTAXIN"/>
    <property type="match status" value="1"/>
</dbReference>
<keyword evidence="4" id="KW-0812">Transmembrane</keyword>
<dbReference type="GO" id="GO:0000149">
    <property type="term" value="F:SNARE binding"/>
    <property type="evidence" value="ECO:0007669"/>
    <property type="project" value="TreeGrafter"/>
</dbReference>
<proteinExistence type="inferred from homology"/>
<evidence type="ECO:0000256" key="3">
    <source>
        <dbReference type="SAM" id="Coils"/>
    </source>
</evidence>
<evidence type="ECO:0000256" key="1">
    <source>
        <dbReference type="ARBA" id="ARBA00009063"/>
    </source>
</evidence>
<feature type="transmembrane region" description="Helical" evidence="4">
    <location>
        <begin position="224"/>
        <end position="244"/>
    </location>
</feature>
<feature type="domain" description="T-SNARE coiled-coil homology" evidence="5">
    <location>
        <begin position="150"/>
        <end position="212"/>
    </location>
</feature>
<dbReference type="GO" id="GO:0006836">
    <property type="term" value="P:neurotransmitter transport"/>
    <property type="evidence" value="ECO:0007669"/>
    <property type="project" value="UniProtKB-KW"/>
</dbReference>
<evidence type="ECO:0000256" key="4">
    <source>
        <dbReference type="SAM" id="Phobius"/>
    </source>
</evidence>
<dbReference type="GO" id="GO:0031201">
    <property type="term" value="C:SNARE complex"/>
    <property type="evidence" value="ECO:0007669"/>
    <property type="project" value="TreeGrafter"/>
</dbReference>
<dbReference type="InterPro" id="IPR010989">
    <property type="entry name" value="SNARE"/>
</dbReference>
<keyword evidence="8" id="KW-1185">Reference proteome</keyword>
<dbReference type="GO" id="GO:0048278">
    <property type="term" value="P:vesicle docking"/>
    <property type="evidence" value="ECO:0007669"/>
    <property type="project" value="TreeGrafter"/>
</dbReference>
<accession>A0A0N4U5P3</accession>
<dbReference type="Proteomes" id="UP000274756">
    <property type="component" value="Unassembled WGS sequence"/>
</dbReference>
<organism evidence="7 9">
    <name type="scientific">Dracunculus medinensis</name>
    <name type="common">Guinea worm</name>
    <dbReference type="NCBI Taxonomy" id="318479"/>
    <lineage>
        <taxon>Eukaryota</taxon>
        <taxon>Metazoa</taxon>
        <taxon>Ecdysozoa</taxon>
        <taxon>Nematoda</taxon>
        <taxon>Chromadorea</taxon>
        <taxon>Rhabditida</taxon>
        <taxon>Spirurina</taxon>
        <taxon>Dracunculoidea</taxon>
        <taxon>Dracunculidae</taxon>
        <taxon>Dracunculus</taxon>
    </lineage>
</organism>
<dbReference type="SUPFAM" id="SSF47661">
    <property type="entry name" value="t-snare proteins"/>
    <property type="match status" value="1"/>
</dbReference>
<reference evidence="6 8" key="2">
    <citation type="submission" date="2018-11" db="EMBL/GenBank/DDBJ databases">
        <authorList>
            <consortium name="Pathogen Informatics"/>
        </authorList>
    </citation>
    <scope>NUCLEOTIDE SEQUENCE [LARGE SCALE GENOMIC DNA]</scope>
</reference>
<dbReference type="GO" id="GO:0008021">
    <property type="term" value="C:synaptic vesicle"/>
    <property type="evidence" value="ECO:0007669"/>
    <property type="project" value="TreeGrafter"/>
</dbReference>
<dbReference type="GO" id="GO:0006886">
    <property type="term" value="P:intracellular protein transport"/>
    <property type="evidence" value="ECO:0007669"/>
    <property type="project" value="TreeGrafter"/>
</dbReference>
<dbReference type="SMART" id="SM00503">
    <property type="entry name" value="SynN"/>
    <property type="match status" value="1"/>
</dbReference>
<keyword evidence="2" id="KW-0532">Neurotransmitter transport</keyword>
<dbReference type="InterPro" id="IPR006011">
    <property type="entry name" value="Syntaxin_N"/>
</dbReference>
<dbReference type="GO" id="GO:0006906">
    <property type="term" value="P:vesicle fusion"/>
    <property type="evidence" value="ECO:0007669"/>
    <property type="project" value="TreeGrafter"/>
</dbReference>
<dbReference type="SMART" id="SM00397">
    <property type="entry name" value="t_SNARE"/>
    <property type="match status" value="1"/>
</dbReference>
<evidence type="ECO:0000313" key="6">
    <source>
        <dbReference type="EMBL" id="VDN56566.1"/>
    </source>
</evidence>
<dbReference type="InterPro" id="IPR045242">
    <property type="entry name" value="Syntaxin"/>
</dbReference>
<keyword evidence="4" id="KW-0472">Membrane</keyword>